<dbReference type="OrthoDB" id="2020073at2759"/>
<sequence length="521" mass="58237">MSNISALPKWPPQVLLEAGRNIFVTRDARDYALGHGIVYRALPTEEGGLPPQDTTIHAPTTIVPTPFPRVLFEKAQKIQPLFNRLYAKVAMDDEFLASVMKDSVIKVDDFQRRLFDIWRTVKEEGLSQPMHLGLFRSDYLMHEEADGYLDIRQVEFNTISSSFGALSSRVSQMHHHLLQIGAYSAGHPCLLAENMPKNEALDTLAAGLADGHRYYVEQASKAGRKVQPAILFIVQPEERNTFDQRAIEHVLSEKYNIPVLRAPLDHLSTQASLHGNDRVLVMHSPLSLTPTEISVVYFRAGYSPTDYHNETEWDVRLMLERSYAIKCPTIALQLAGAKKVQQVLAEPDVLERFMGSNAHDIRFTFSQLWPLDDSPLGREAMSLVHEDPTKYVMKPQREGGSNNIYKEDILPALEAMEKRDKDRADRGEDASVKEREGYILMSLIHTPKDRGSMMLRAGHGDVAEHVSDTVSELGIYGTALFGPDAEESFRDGGFLLRTKASASNEGGVAVGFSVIDTPVLV</sequence>
<feature type="binding site" evidence="13">
    <location>
        <begin position="299"/>
        <end position="302"/>
    </location>
    <ligand>
        <name>substrate</name>
    </ligand>
</feature>
<dbReference type="InterPro" id="IPR014709">
    <property type="entry name" value="Glutathione_synthase_C_euk"/>
</dbReference>
<feature type="binding site" evidence="12">
    <location>
        <position position="157"/>
    </location>
    <ligand>
        <name>Mg(2+)</name>
        <dbReference type="ChEBI" id="CHEBI:18420"/>
    </ligand>
</feature>
<keyword evidence="9 10" id="KW-0460">Magnesium</keyword>
<dbReference type="FunFam" id="3.40.50.1760:FF:000001">
    <property type="entry name" value="Glutathione synthetase"/>
    <property type="match status" value="1"/>
</dbReference>
<feature type="domain" description="Glutathione synthase substrate-binding" evidence="14">
    <location>
        <begin position="229"/>
        <end position="335"/>
    </location>
</feature>
<evidence type="ECO:0000256" key="4">
    <source>
        <dbReference type="ARBA" id="ARBA00022598"/>
    </source>
</evidence>
<evidence type="ECO:0000256" key="13">
    <source>
        <dbReference type="PIRSR" id="PIRSR001558-3"/>
    </source>
</evidence>
<dbReference type="GO" id="GO:0005524">
    <property type="term" value="F:ATP binding"/>
    <property type="evidence" value="ECO:0007669"/>
    <property type="project" value="UniProtKB-UniRule"/>
</dbReference>
<dbReference type="Pfam" id="PF03917">
    <property type="entry name" value="GSH_synth_ATP"/>
    <property type="match status" value="1"/>
</dbReference>
<evidence type="ECO:0000256" key="9">
    <source>
        <dbReference type="ARBA" id="ARBA00022842"/>
    </source>
</evidence>
<evidence type="ECO:0000259" key="14">
    <source>
        <dbReference type="Pfam" id="PF03199"/>
    </source>
</evidence>
<accession>A0A0M8MZ03</accession>
<feature type="binding site" evidence="11">
    <location>
        <position position="244"/>
    </location>
    <ligand>
        <name>substrate</name>
    </ligand>
</feature>
<dbReference type="GO" id="GO:0004363">
    <property type="term" value="F:glutathione synthase activity"/>
    <property type="evidence" value="ECO:0007669"/>
    <property type="project" value="UniProtKB-UniRule"/>
</dbReference>
<feature type="binding site" evidence="11">
    <location>
        <position position="155"/>
    </location>
    <ligand>
        <name>ATP</name>
        <dbReference type="ChEBI" id="CHEBI:30616"/>
    </ligand>
</feature>
<dbReference type="InterPro" id="IPR004887">
    <property type="entry name" value="GSH_synth_subst-bd"/>
</dbReference>
<dbReference type="Gene3D" id="3.30.1490.80">
    <property type="match status" value="1"/>
</dbReference>
<dbReference type="SUPFAM" id="SSF52440">
    <property type="entry name" value="PreATP-grasp domain"/>
    <property type="match status" value="1"/>
</dbReference>
<reference evidence="15 16" key="1">
    <citation type="submission" date="2015-07" db="EMBL/GenBank/DDBJ databases">
        <title>Draft Genome Sequence of Malassezia furfur CBS1878 and Malassezia pachydermatis CBS1879.</title>
        <authorList>
            <person name="Triana S."/>
            <person name="Ohm R."/>
            <person name="Gonzalez A."/>
            <person name="DeCock H."/>
            <person name="Restrepo S."/>
            <person name="Celis A."/>
        </authorList>
    </citation>
    <scope>NUCLEOTIDE SEQUENCE [LARGE SCALE GENOMIC DNA]</scope>
    <source>
        <strain evidence="15 16">CBS 1879</strain>
    </source>
</reference>
<comment type="catalytic activity">
    <reaction evidence="10">
        <text>gamma-L-glutamyl-L-cysteine + glycine + ATP = glutathione + ADP + phosphate + H(+)</text>
        <dbReference type="Rhea" id="RHEA:13557"/>
        <dbReference type="ChEBI" id="CHEBI:15378"/>
        <dbReference type="ChEBI" id="CHEBI:30616"/>
        <dbReference type="ChEBI" id="CHEBI:43474"/>
        <dbReference type="ChEBI" id="CHEBI:57305"/>
        <dbReference type="ChEBI" id="CHEBI:57925"/>
        <dbReference type="ChEBI" id="CHEBI:58173"/>
        <dbReference type="ChEBI" id="CHEBI:456216"/>
        <dbReference type="EC" id="6.3.2.3"/>
    </reaction>
</comment>
<dbReference type="InterPro" id="IPR014042">
    <property type="entry name" value="Glutathione_synthase_a-hlx"/>
</dbReference>
<dbReference type="EMBL" id="LGAV01000001">
    <property type="protein sequence ID" value="KOS16371.1"/>
    <property type="molecule type" value="Genomic_DNA"/>
</dbReference>
<dbReference type="Gene3D" id="3.30.1490.50">
    <property type="match status" value="1"/>
</dbReference>
<feature type="binding site" evidence="11">
    <location>
        <position position="499"/>
    </location>
    <ligand>
        <name>ATP</name>
        <dbReference type="ChEBI" id="CHEBI:30616"/>
    </ligand>
</feature>
<keyword evidence="5 10" id="KW-0317">Glutathione biosynthesis</keyword>
<evidence type="ECO:0000256" key="12">
    <source>
        <dbReference type="PIRSR" id="PIRSR001558-2"/>
    </source>
</evidence>
<feature type="binding site" evidence="13">
    <location>
        <begin position="159"/>
        <end position="162"/>
    </location>
    <ligand>
        <name>substrate</name>
    </ligand>
</feature>
<dbReference type="STRING" id="77020.A0A0M8MZ03"/>
<feature type="binding site" evidence="13">
    <location>
        <begin position="508"/>
        <end position="509"/>
    </location>
    <ligand>
        <name>substrate</name>
    </ligand>
</feature>
<evidence type="ECO:0000256" key="7">
    <source>
        <dbReference type="ARBA" id="ARBA00022741"/>
    </source>
</evidence>
<evidence type="ECO:0000256" key="5">
    <source>
        <dbReference type="ARBA" id="ARBA00022684"/>
    </source>
</evidence>
<dbReference type="Gene3D" id="3.40.50.1760">
    <property type="entry name" value="Glutathione synthase, substrate-binding domain superfamily, eukaryotic"/>
    <property type="match status" value="1"/>
</dbReference>
<dbReference type="Gene3D" id="3.30.470.20">
    <property type="entry name" value="ATP-grasp fold, B domain"/>
    <property type="match status" value="1"/>
</dbReference>
<evidence type="ECO:0000313" key="16">
    <source>
        <dbReference type="Proteomes" id="UP000037751"/>
    </source>
</evidence>
<feature type="binding site" evidence="11">
    <location>
        <position position="136"/>
    </location>
    <ligand>
        <name>substrate</name>
    </ligand>
</feature>
<comment type="pathway">
    <text evidence="1 10">Sulfur metabolism; glutathione biosynthesis; glutathione from L-cysteine and L-glutamate: step 2/2.</text>
</comment>
<comment type="similarity">
    <text evidence="2 10">Belongs to the eukaryotic GSH synthase family.</text>
</comment>
<feature type="binding site" evidence="13">
    <location>
        <begin position="238"/>
        <end position="240"/>
    </location>
    <ligand>
        <name>substrate</name>
    </ligand>
</feature>
<feature type="binding site" evidence="11">
    <location>
        <position position="405"/>
    </location>
    <ligand>
        <name>ATP</name>
        <dbReference type="ChEBI" id="CHEBI:30616"/>
    </ligand>
</feature>
<dbReference type="GO" id="GO:0000287">
    <property type="term" value="F:magnesium ion binding"/>
    <property type="evidence" value="ECO:0007669"/>
    <property type="project" value="UniProtKB-UniRule"/>
</dbReference>
<feature type="binding site" evidence="11">
    <location>
        <position position="338"/>
    </location>
    <ligand>
        <name>ATP</name>
        <dbReference type="ChEBI" id="CHEBI:30616"/>
    </ligand>
</feature>
<gene>
    <name evidence="15" type="ORF">Malapachy_2979</name>
</gene>
<dbReference type="UniPathway" id="UPA00142">
    <property type="reaction ID" value="UER00210"/>
</dbReference>
<dbReference type="AlphaFoldDB" id="A0A0M8MZ03"/>
<evidence type="ECO:0000256" key="6">
    <source>
        <dbReference type="ARBA" id="ARBA00022723"/>
    </source>
</evidence>
<name>A0A0M8MZ03_9BASI</name>
<keyword evidence="4 10" id="KW-0436">Ligase</keyword>
<evidence type="ECO:0000256" key="2">
    <source>
        <dbReference type="ARBA" id="ARBA00010385"/>
    </source>
</evidence>
<keyword evidence="16" id="KW-1185">Reference proteome</keyword>
<evidence type="ECO:0000313" key="15">
    <source>
        <dbReference type="EMBL" id="KOS16371.1"/>
    </source>
</evidence>
<keyword evidence="8 10" id="KW-0067">ATP-binding</keyword>
<dbReference type="Pfam" id="PF03199">
    <property type="entry name" value="GSH_synthase"/>
    <property type="match status" value="1"/>
</dbReference>
<keyword evidence="7 10" id="KW-0547">Nucleotide-binding</keyword>
<dbReference type="FunFam" id="3.30.1490.50:FF:000002">
    <property type="entry name" value="Glutathione synthetase"/>
    <property type="match status" value="1"/>
</dbReference>
<dbReference type="PANTHER" id="PTHR11130">
    <property type="entry name" value="GLUTATHIONE SYNTHETASE"/>
    <property type="match status" value="1"/>
</dbReference>
<dbReference type="SUPFAM" id="SSF56059">
    <property type="entry name" value="Glutathione synthetase ATP-binding domain-like"/>
    <property type="match status" value="1"/>
</dbReference>
<protein>
    <recommendedName>
        <fullName evidence="10">Glutathione synthetase</fullName>
        <shortName evidence="10">GSH-S</shortName>
        <ecNumber evidence="10">6.3.2.3</ecNumber>
    </recommendedName>
</protein>
<organism evidence="15 16">
    <name type="scientific">Malassezia pachydermatis</name>
    <dbReference type="NCBI Taxonomy" id="77020"/>
    <lineage>
        <taxon>Eukaryota</taxon>
        <taxon>Fungi</taxon>
        <taxon>Dikarya</taxon>
        <taxon>Basidiomycota</taxon>
        <taxon>Ustilaginomycotina</taxon>
        <taxon>Malasseziomycetes</taxon>
        <taxon>Malasseziales</taxon>
        <taxon>Malasseziaceae</taxon>
        <taxon>Malassezia</taxon>
    </lineage>
</organism>
<dbReference type="PIRSF" id="PIRSF001558">
    <property type="entry name" value="GSHase"/>
    <property type="match status" value="1"/>
</dbReference>
<proteinExistence type="inferred from homology"/>
<feature type="binding site" evidence="12">
    <location>
        <position position="398"/>
    </location>
    <ligand>
        <name>Mg(2+)</name>
        <dbReference type="ChEBI" id="CHEBI:18420"/>
    </ligand>
</feature>
<dbReference type="PANTHER" id="PTHR11130:SF0">
    <property type="entry name" value="GLUTATHIONE SYNTHETASE"/>
    <property type="match status" value="1"/>
</dbReference>
<feature type="binding site" evidence="12">
    <location>
        <position position="155"/>
    </location>
    <ligand>
        <name>Mg(2+)</name>
        <dbReference type="ChEBI" id="CHEBI:18420"/>
    </ligand>
</feature>
<evidence type="ECO:0000256" key="10">
    <source>
        <dbReference type="PIRNR" id="PIRNR001558"/>
    </source>
</evidence>
<dbReference type="InterPro" id="IPR005615">
    <property type="entry name" value="Glutathione_synthase"/>
</dbReference>
<dbReference type="GeneID" id="28729337"/>
<evidence type="ECO:0000256" key="11">
    <source>
        <dbReference type="PIRSR" id="PIRSR001558-1"/>
    </source>
</evidence>
<dbReference type="Proteomes" id="UP000037751">
    <property type="component" value="Unassembled WGS sequence"/>
</dbReference>
<dbReference type="RefSeq" id="XP_017994003.1">
    <property type="nucleotide sequence ID" value="XM_018137461.1"/>
</dbReference>
<dbReference type="GO" id="GO:0043295">
    <property type="term" value="F:glutathione binding"/>
    <property type="evidence" value="ECO:0007669"/>
    <property type="project" value="UniProtKB-UniRule"/>
</dbReference>
<dbReference type="VEuPathDB" id="FungiDB:Malapachy_2979"/>
<dbReference type="InterPro" id="IPR016185">
    <property type="entry name" value="PreATP-grasp_dom_sf"/>
</dbReference>
<dbReference type="EC" id="6.3.2.3" evidence="10"/>
<dbReference type="NCBIfam" id="TIGR01986">
    <property type="entry name" value="glut_syn_euk"/>
    <property type="match status" value="1"/>
</dbReference>
<evidence type="ECO:0000256" key="8">
    <source>
        <dbReference type="ARBA" id="ARBA00022840"/>
    </source>
</evidence>
<dbReference type="GO" id="GO:0005829">
    <property type="term" value="C:cytosol"/>
    <property type="evidence" value="ECO:0007669"/>
    <property type="project" value="TreeGrafter"/>
</dbReference>
<dbReference type="InterPro" id="IPR037013">
    <property type="entry name" value="GSH-S_sub-bd_sf"/>
</dbReference>
<dbReference type="InterPro" id="IPR014049">
    <property type="entry name" value="Glutathione_synthase_N_euk"/>
</dbReference>
<feature type="binding site" evidence="11">
    <location>
        <position position="472"/>
    </location>
    <ligand>
        <name>ATP</name>
        <dbReference type="ChEBI" id="CHEBI:30616"/>
    </ligand>
</feature>
<evidence type="ECO:0000256" key="1">
    <source>
        <dbReference type="ARBA" id="ARBA00004965"/>
    </source>
</evidence>
<feature type="binding site" evidence="11">
    <location>
        <position position="497"/>
    </location>
    <ligand>
        <name>substrate</name>
    </ligand>
</feature>
<keyword evidence="6 10" id="KW-0479">Metal-binding</keyword>
<comment type="subunit">
    <text evidence="3">Homodimer.</text>
</comment>
<feature type="binding site" evidence="11">
    <location>
        <begin position="441"/>
        <end position="444"/>
    </location>
    <ligand>
        <name>ATP</name>
        <dbReference type="ChEBI" id="CHEBI:30616"/>
    </ligand>
</feature>
<comment type="caution">
    <text evidence="15">The sequence shown here is derived from an EMBL/GenBank/DDBJ whole genome shotgun (WGS) entry which is preliminary data.</text>
</comment>
<feature type="binding site" evidence="11">
    <location>
        <position position="505"/>
    </location>
    <ligand>
        <name>ATP</name>
        <dbReference type="ChEBI" id="CHEBI:30616"/>
    </ligand>
</feature>
<evidence type="ECO:0000256" key="3">
    <source>
        <dbReference type="ARBA" id="ARBA00011738"/>
    </source>
</evidence>
<comment type="cofactor">
    <cofactor evidence="10 12">
        <name>Mg(2+)</name>
        <dbReference type="ChEBI" id="CHEBI:18420"/>
    </cofactor>
    <text evidence="10 12">Binds 1 Mg(2+) ion per subunit.</text>
</comment>
<dbReference type="Gene3D" id="1.10.1080.10">
    <property type="entry name" value="Glutathione Synthetase, Chain A, domain 3"/>
    <property type="match status" value="1"/>
</dbReference>
<feature type="binding site" evidence="11">
    <location>
        <begin position="394"/>
        <end position="403"/>
    </location>
    <ligand>
        <name>ATP</name>
        <dbReference type="ChEBI" id="CHEBI:30616"/>
    </ligand>
</feature>